<evidence type="ECO:0000313" key="5">
    <source>
        <dbReference type="WBParaSite" id="SCUD_0002083501-mRNA-1"/>
    </source>
</evidence>
<dbReference type="Pfam" id="PF01106">
    <property type="entry name" value="NifU"/>
    <property type="match status" value="1"/>
</dbReference>
<dbReference type="InterPro" id="IPR035433">
    <property type="entry name" value="NFU1-like"/>
</dbReference>
<reference evidence="5" key="1">
    <citation type="submission" date="2016-06" db="UniProtKB">
        <authorList>
            <consortium name="WormBaseParasite"/>
        </authorList>
    </citation>
    <scope>IDENTIFICATION</scope>
</reference>
<evidence type="ECO:0000259" key="2">
    <source>
        <dbReference type="Pfam" id="PF01106"/>
    </source>
</evidence>
<dbReference type="AlphaFoldDB" id="A0A183L0I4"/>
<feature type="domain" description="NIF system FeS cluster assembly NifU C-terminal" evidence="2">
    <location>
        <begin position="58"/>
        <end position="124"/>
    </location>
</feature>
<proteinExistence type="inferred from homology"/>
<dbReference type="PIRSF" id="PIRSF036773">
    <property type="entry name" value="HIRIP5"/>
    <property type="match status" value="1"/>
</dbReference>
<dbReference type="GO" id="GO:0005739">
    <property type="term" value="C:mitochondrion"/>
    <property type="evidence" value="ECO:0007669"/>
    <property type="project" value="TreeGrafter"/>
</dbReference>
<dbReference type="SUPFAM" id="SSF117916">
    <property type="entry name" value="Fe-S cluster assembly (FSCA) domain-like"/>
    <property type="match status" value="1"/>
</dbReference>
<evidence type="ECO:0000313" key="3">
    <source>
        <dbReference type="EMBL" id="VDP73514.1"/>
    </source>
</evidence>
<sequence length="152" mass="17157">IRKLFIQVQETPNPNSLKYFPGKPVLGSGTRDFPSCTQSTFTILDKTCDEEDETVLMIKELLDTRIRPTVQEDGGDIIFKDFKDGIVRLKLQGSCSSCPSSVVTLKNGVQNMLQFYIPDVLGVEQVEDELDAVSKEQFDKLEQNIHNKEKSE</sequence>
<dbReference type="STRING" id="6186.A0A183L0I4"/>
<dbReference type="InterPro" id="IPR001075">
    <property type="entry name" value="NIF_FeS_clus_asmbl_NifU_C"/>
</dbReference>
<gene>
    <name evidence="3" type="ORF">SCUD_LOCUS20832</name>
</gene>
<evidence type="ECO:0000256" key="1">
    <source>
        <dbReference type="ARBA" id="ARBA00006420"/>
    </source>
</evidence>
<reference evidence="3 4" key="2">
    <citation type="submission" date="2018-11" db="EMBL/GenBank/DDBJ databases">
        <authorList>
            <consortium name="Pathogen Informatics"/>
        </authorList>
    </citation>
    <scope>NUCLEOTIDE SEQUENCE [LARGE SCALE GENOMIC DNA]</scope>
    <source>
        <strain evidence="3">Dakar</strain>
        <strain evidence="4">Dakar, Senegal</strain>
    </source>
</reference>
<dbReference type="FunFam" id="3.30.300.130:FF:000001">
    <property type="entry name" value="NFU1 iron-sulfur cluster scaffold"/>
    <property type="match status" value="1"/>
</dbReference>
<name>A0A183L0I4_9TREM</name>
<dbReference type="WBParaSite" id="SCUD_0002083501-mRNA-1">
    <property type="protein sequence ID" value="SCUD_0002083501-mRNA-1"/>
    <property type="gene ID" value="SCUD_0002083501"/>
</dbReference>
<comment type="similarity">
    <text evidence="1">Belongs to the NifU family.</text>
</comment>
<protein>
    <submittedName>
        <fullName evidence="5">NifU domain-containing protein</fullName>
    </submittedName>
</protein>
<accession>A0A183L0I4</accession>
<dbReference type="InterPro" id="IPR036498">
    <property type="entry name" value="Nfu/NifU_N_sf"/>
</dbReference>
<keyword evidence="4" id="KW-1185">Reference proteome</keyword>
<dbReference type="Gene3D" id="3.30.300.130">
    <property type="entry name" value="Fe-S cluster assembly (FSCA)"/>
    <property type="match status" value="1"/>
</dbReference>
<dbReference type="GO" id="GO:0005506">
    <property type="term" value="F:iron ion binding"/>
    <property type="evidence" value="ECO:0007669"/>
    <property type="project" value="InterPro"/>
</dbReference>
<dbReference type="SUPFAM" id="SSF110836">
    <property type="entry name" value="Hypothetical protein SAV1430"/>
    <property type="match status" value="1"/>
</dbReference>
<dbReference type="Proteomes" id="UP000279833">
    <property type="component" value="Unassembled WGS sequence"/>
</dbReference>
<dbReference type="GO" id="GO:0016226">
    <property type="term" value="P:iron-sulfur cluster assembly"/>
    <property type="evidence" value="ECO:0007669"/>
    <property type="project" value="InterPro"/>
</dbReference>
<organism evidence="5">
    <name type="scientific">Schistosoma curassoni</name>
    <dbReference type="NCBI Taxonomy" id="6186"/>
    <lineage>
        <taxon>Eukaryota</taxon>
        <taxon>Metazoa</taxon>
        <taxon>Spiralia</taxon>
        <taxon>Lophotrochozoa</taxon>
        <taxon>Platyhelminthes</taxon>
        <taxon>Trematoda</taxon>
        <taxon>Digenea</taxon>
        <taxon>Strigeidida</taxon>
        <taxon>Schistosomatoidea</taxon>
        <taxon>Schistosomatidae</taxon>
        <taxon>Schistosoma</taxon>
    </lineage>
</organism>
<dbReference type="EMBL" id="UZAK01045151">
    <property type="protein sequence ID" value="VDP73514.1"/>
    <property type="molecule type" value="Genomic_DNA"/>
</dbReference>
<dbReference type="Gene3D" id="3.30.1370.70">
    <property type="entry name" value="Scaffold protein Nfu/NifU, N-terminal domain"/>
    <property type="match status" value="1"/>
</dbReference>
<dbReference type="GO" id="GO:0051536">
    <property type="term" value="F:iron-sulfur cluster binding"/>
    <property type="evidence" value="ECO:0007669"/>
    <property type="project" value="InterPro"/>
</dbReference>
<dbReference type="PANTHER" id="PTHR11178:SF1">
    <property type="entry name" value="NFU1 IRON-SULFUR CLUSTER SCAFFOLD HOMOLOG, MITOCHONDRIAL"/>
    <property type="match status" value="1"/>
</dbReference>
<evidence type="ECO:0000313" key="4">
    <source>
        <dbReference type="Proteomes" id="UP000279833"/>
    </source>
</evidence>
<dbReference type="InterPro" id="IPR034904">
    <property type="entry name" value="FSCA_dom_sf"/>
</dbReference>
<dbReference type="PANTHER" id="PTHR11178">
    <property type="entry name" value="IRON-SULFUR CLUSTER SCAFFOLD PROTEIN NFU-RELATED"/>
    <property type="match status" value="1"/>
</dbReference>